<keyword evidence="4 7" id="KW-0326">Glycosidase</keyword>
<feature type="signal peptide" evidence="8">
    <location>
        <begin position="1"/>
        <end position="19"/>
    </location>
</feature>
<evidence type="ECO:0000256" key="6">
    <source>
        <dbReference type="RuleBase" id="RU003690"/>
    </source>
</evidence>
<evidence type="ECO:0000313" key="9">
    <source>
        <dbReference type="Proteomes" id="UP001652582"/>
    </source>
</evidence>
<reference evidence="10" key="2">
    <citation type="submission" date="2025-08" db="UniProtKB">
        <authorList>
            <consortium name="RefSeq"/>
        </authorList>
    </citation>
    <scope>IDENTIFICATION</scope>
</reference>
<feature type="chain" id="PRO_5045514319" description="beta-glucosidase" evidence="8">
    <location>
        <begin position="20"/>
        <end position="531"/>
    </location>
</feature>
<dbReference type="InterPro" id="IPR001360">
    <property type="entry name" value="Glyco_hydro_1"/>
</dbReference>
<dbReference type="InterPro" id="IPR017853">
    <property type="entry name" value="GH"/>
</dbReference>
<dbReference type="PRINTS" id="PR00131">
    <property type="entry name" value="GLHYDRLASE1"/>
</dbReference>
<dbReference type="SUPFAM" id="SSF51445">
    <property type="entry name" value="(Trans)glycosidases"/>
    <property type="match status" value="1"/>
</dbReference>
<gene>
    <name evidence="10" type="primary">LOC112044656</name>
</gene>
<dbReference type="PROSITE" id="PS00653">
    <property type="entry name" value="GLYCOSYL_HYDROL_F1_2"/>
    <property type="match status" value="1"/>
</dbReference>
<organism evidence="9 10">
    <name type="scientific">Bicyclus anynana</name>
    <name type="common">Squinting bush brown butterfly</name>
    <dbReference type="NCBI Taxonomy" id="110368"/>
    <lineage>
        <taxon>Eukaryota</taxon>
        <taxon>Metazoa</taxon>
        <taxon>Ecdysozoa</taxon>
        <taxon>Arthropoda</taxon>
        <taxon>Hexapoda</taxon>
        <taxon>Insecta</taxon>
        <taxon>Pterygota</taxon>
        <taxon>Neoptera</taxon>
        <taxon>Endopterygota</taxon>
        <taxon>Lepidoptera</taxon>
        <taxon>Glossata</taxon>
        <taxon>Ditrysia</taxon>
        <taxon>Papilionoidea</taxon>
        <taxon>Nymphalidae</taxon>
        <taxon>Satyrinae</taxon>
        <taxon>Satyrini</taxon>
        <taxon>Mycalesina</taxon>
        <taxon>Bicyclus</taxon>
    </lineage>
</organism>
<dbReference type="RefSeq" id="XP_052742679.1">
    <property type="nucleotide sequence ID" value="XM_052886719.1"/>
</dbReference>
<keyword evidence="8" id="KW-0732">Signal</keyword>
<evidence type="ECO:0000256" key="4">
    <source>
        <dbReference type="ARBA" id="ARBA00023295"/>
    </source>
</evidence>
<comment type="similarity">
    <text evidence="1 6">Belongs to the glycosyl hydrolase 1 family.</text>
</comment>
<evidence type="ECO:0000256" key="2">
    <source>
        <dbReference type="ARBA" id="ARBA00012744"/>
    </source>
</evidence>
<evidence type="ECO:0000256" key="3">
    <source>
        <dbReference type="ARBA" id="ARBA00022801"/>
    </source>
</evidence>
<dbReference type="PANTHER" id="PTHR10353:SF36">
    <property type="entry name" value="LP05116P"/>
    <property type="match status" value="1"/>
</dbReference>
<dbReference type="PANTHER" id="PTHR10353">
    <property type="entry name" value="GLYCOSYL HYDROLASE"/>
    <property type="match status" value="1"/>
</dbReference>
<dbReference type="PROSITE" id="PS00572">
    <property type="entry name" value="GLYCOSYL_HYDROL_F1_1"/>
    <property type="match status" value="1"/>
</dbReference>
<reference evidence="9" key="1">
    <citation type="submission" date="2025-05" db="UniProtKB">
        <authorList>
            <consortium name="RefSeq"/>
        </authorList>
    </citation>
    <scope>NUCLEOTIDE SEQUENCE [LARGE SCALE GENOMIC DNA]</scope>
</reference>
<dbReference type="Gene3D" id="3.20.20.80">
    <property type="entry name" value="Glycosidases"/>
    <property type="match status" value="1"/>
</dbReference>
<proteinExistence type="inferred from homology"/>
<evidence type="ECO:0000313" key="10">
    <source>
        <dbReference type="RefSeq" id="XP_052742679.1"/>
    </source>
</evidence>
<dbReference type="InterPro" id="IPR033132">
    <property type="entry name" value="GH_1_N_CS"/>
</dbReference>
<sequence>MLCVTVFCVLSLIWGGSWCEDLRFPPGFQFGAATSAYQVEGAWNASDKGRNVWDIMLHNTPSVTADGQSGDIACDSYHQWRMDIHMAKTLGLHFYRFSIAWSRILPTGFSNKISKDGVGYYNKLIDGLLRSGVEPVVTLYHYDLPQNIQSLGGWANPLIVDWFADYAGIVFSHYADRVKTWITINEPLILCDHMYNVGDIVPMVKEDLLGPYVCNKNVLLAHAKAWRIYNDTYKPHYHGKVSIANNPIWLEPLSEEDEELTELAREFGTGRYSDPIYTEQGGWPPAVEEIMAEYSKKQGFPYSRLPSFTEEEKKLIQGTYDFFSLNQYTSRLVRAAHEDETPGTWFSFGSKELNVVLETDPKWAFSDLKMIAVTPSGMRRQINWIKERYNNVSILITENGFATRDPGLYDTQRIHFIREYLREVLLAIKEDGANVIGYTVWSLMDNFEWMFGYTMKFGLYAVDFSHPLRLRTPRASALFYANVIKHHSLDNHSPEQYQHLKSTNLKSNNSSPATISIKELLLIFILIHVIL</sequence>
<evidence type="ECO:0000256" key="7">
    <source>
        <dbReference type="RuleBase" id="RU004468"/>
    </source>
</evidence>
<dbReference type="Proteomes" id="UP001652582">
    <property type="component" value="Chromosome 2"/>
</dbReference>
<evidence type="ECO:0000256" key="1">
    <source>
        <dbReference type="ARBA" id="ARBA00010838"/>
    </source>
</evidence>
<name>A0ABM3LUC2_BICAN</name>
<dbReference type="EC" id="3.2.1.21" evidence="2"/>
<feature type="active site" description="Nucleophile" evidence="5">
    <location>
        <position position="398"/>
    </location>
</feature>
<keyword evidence="3 7" id="KW-0378">Hydrolase</keyword>
<dbReference type="Pfam" id="PF00232">
    <property type="entry name" value="Glyco_hydro_1"/>
    <property type="match status" value="1"/>
</dbReference>
<keyword evidence="9" id="KW-1185">Reference proteome</keyword>
<accession>A0ABM3LUC2</accession>
<dbReference type="GeneID" id="112044656"/>
<evidence type="ECO:0000256" key="8">
    <source>
        <dbReference type="SAM" id="SignalP"/>
    </source>
</evidence>
<evidence type="ECO:0000256" key="5">
    <source>
        <dbReference type="PROSITE-ProRule" id="PRU10055"/>
    </source>
</evidence>
<protein>
    <recommendedName>
        <fullName evidence="2">beta-glucosidase</fullName>
        <ecNumber evidence="2">3.2.1.21</ecNumber>
    </recommendedName>
</protein>
<dbReference type="InterPro" id="IPR018120">
    <property type="entry name" value="Glyco_hydro_1_AS"/>
</dbReference>